<keyword evidence="1" id="KW-0479">Metal-binding</keyword>
<evidence type="ECO:0000256" key="3">
    <source>
        <dbReference type="ARBA" id="ARBA00022833"/>
    </source>
</evidence>
<feature type="domain" description="DNL-type" evidence="6">
    <location>
        <begin position="48"/>
        <end position="143"/>
    </location>
</feature>
<dbReference type="InterPro" id="IPR024158">
    <property type="entry name" value="Mt_import_TIM15"/>
</dbReference>
<evidence type="ECO:0000256" key="1">
    <source>
        <dbReference type="ARBA" id="ARBA00022723"/>
    </source>
</evidence>
<name>A0A8E2JKB3_9PEZI</name>
<keyword evidence="8" id="KW-1185">Reference proteome</keyword>
<evidence type="ECO:0000256" key="2">
    <source>
        <dbReference type="ARBA" id="ARBA00022771"/>
    </source>
</evidence>
<feature type="compositionally biased region" description="Basic and acidic residues" evidence="5">
    <location>
        <begin position="151"/>
        <end position="170"/>
    </location>
</feature>
<keyword evidence="3" id="KW-0862">Zinc</keyword>
<evidence type="ECO:0000256" key="4">
    <source>
        <dbReference type="PROSITE-ProRule" id="PRU00834"/>
    </source>
</evidence>
<dbReference type="GO" id="GO:0005739">
    <property type="term" value="C:mitochondrion"/>
    <property type="evidence" value="ECO:0007669"/>
    <property type="project" value="TreeGrafter"/>
</dbReference>
<gene>
    <name evidence="7" type="ORF">K432DRAFT_400490</name>
</gene>
<evidence type="ECO:0000256" key="5">
    <source>
        <dbReference type="SAM" id="MobiDB-lite"/>
    </source>
</evidence>
<dbReference type="EMBL" id="KV744823">
    <property type="protein sequence ID" value="OCK85174.1"/>
    <property type="molecule type" value="Genomic_DNA"/>
</dbReference>
<sequence>MASRPQLHSSIRSPILSLLRHESTASLSAAQASSESAISAPESRLTRDQVPAYEMTFTCNKCATRQTHRVSKQGYEKGTVLITCPGCKNRHLMADHLKIFSDKSITIEDILREKGHGVKRGELSAQGDFEFWDDGSVTQRSATYVPNTTIKAEEGTEEGRLTESPKSESH</sequence>
<proteinExistence type="predicted"/>
<dbReference type="PANTHER" id="PTHR20922">
    <property type="entry name" value="DNL-TYPE ZINC FINGER PROTEIN"/>
    <property type="match status" value="1"/>
</dbReference>
<dbReference type="AlphaFoldDB" id="A0A8E2JKB3"/>
<dbReference type="GO" id="GO:0050821">
    <property type="term" value="P:protein stabilization"/>
    <property type="evidence" value="ECO:0007669"/>
    <property type="project" value="TreeGrafter"/>
</dbReference>
<evidence type="ECO:0000313" key="8">
    <source>
        <dbReference type="Proteomes" id="UP000250266"/>
    </source>
</evidence>
<evidence type="ECO:0000259" key="6">
    <source>
        <dbReference type="PROSITE" id="PS51501"/>
    </source>
</evidence>
<accession>A0A8E2JKB3</accession>
<feature type="region of interest" description="Disordered" evidence="5">
    <location>
        <begin position="148"/>
        <end position="170"/>
    </location>
</feature>
<protein>
    <submittedName>
        <fullName evidence="7">Zf-DNL-domain-containing protein</fullName>
    </submittedName>
</protein>
<dbReference type="GO" id="GO:0030150">
    <property type="term" value="P:protein import into mitochondrial matrix"/>
    <property type="evidence" value="ECO:0007669"/>
    <property type="project" value="TreeGrafter"/>
</dbReference>
<organism evidence="7 8">
    <name type="scientific">Lepidopterella palustris CBS 459.81</name>
    <dbReference type="NCBI Taxonomy" id="1314670"/>
    <lineage>
        <taxon>Eukaryota</taxon>
        <taxon>Fungi</taxon>
        <taxon>Dikarya</taxon>
        <taxon>Ascomycota</taxon>
        <taxon>Pezizomycotina</taxon>
        <taxon>Dothideomycetes</taxon>
        <taxon>Pleosporomycetidae</taxon>
        <taxon>Mytilinidiales</taxon>
        <taxon>Argynnaceae</taxon>
        <taxon>Lepidopterella</taxon>
    </lineage>
</organism>
<dbReference type="GO" id="GO:0051087">
    <property type="term" value="F:protein-folding chaperone binding"/>
    <property type="evidence" value="ECO:0007669"/>
    <property type="project" value="TreeGrafter"/>
</dbReference>
<reference evidence="7 8" key="1">
    <citation type="journal article" date="2016" name="Nat. Commun.">
        <title>Ectomycorrhizal ecology is imprinted in the genome of the dominant symbiotic fungus Cenococcum geophilum.</title>
        <authorList>
            <consortium name="DOE Joint Genome Institute"/>
            <person name="Peter M."/>
            <person name="Kohler A."/>
            <person name="Ohm R.A."/>
            <person name="Kuo A."/>
            <person name="Krutzmann J."/>
            <person name="Morin E."/>
            <person name="Arend M."/>
            <person name="Barry K.W."/>
            <person name="Binder M."/>
            <person name="Choi C."/>
            <person name="Clum A."/>
            <person name="Copeland A."/>
            <person name="Grisel N."/>
            <person name="Haridas S."/>
            <person name="Kipfer T."/>
            <person name="LaButti K."/>
            <person name="Lindquist E."/>
            <person name="Lipzen A."/>
            <person name="Maire R."/>
            <person name="Meier B."/>
            <person name="Mihaltcheva S."/>
            <person name="Molinier V."/>
            <person name="Murat C."/>
            <person name="Poggeler S."/>
            <person name="Quandt C.A."/>
            <person name="Sperisen C."/>
            <person name="Tritt A."/>
            <person name="Tisserant E."/>
            <person name="Crous P.W."/>
            <person name="Henrissat B."/>
            <person name="Nehls U."/>
            <person name="Egli S."/>
            <person name="Spatafora J.W."/>
            <person name="Grigoriev I.V."/>
            <person name="Martin F.M."/>
        </authorList>
    </citation>
    <scope>NUCLEOTIDE SEQUENCE [LARGE SCALE GENOMIC DNA]</scope>
    <source>
        <strain evidence="7 8">CBS 459.81</strain>
    </source>
</reference>
<evidence type="ECO:0000313" key="7">
    <source>
        <dbReference type="EMBL" id="OCK85174.1"/>
    </source>
</evidence>
<dbReference type="Proteomes" id="UP000250266">
    <property type="component" value="Unassembled WGS sequence"/>
</dbReference>
<dbReference type="GO" id="GO:0006457">
    <property type="term" value="P:protein folding"/>
    <property type="evidence" value="ECO:0007669"/>
    <property type="project" value="TreeGrafter"/>
</dbReference>
<dbReference type="InterPro" id="IPR007853">
    <property type="entry name" value="Znf_DNL-typ"/>
</dbReference>
<dbReference type="GO" id="GO:0008270">
    <property type="term" value="F:zinc ion binding"/>
    <property type="evidence" value="ECO:0007669"/>
    <property type="project" value="UniProtKB-KW"/>
</dbReference>
<dbReference type="OrthoDB" id="512667at2759"/>
<dbReference type="PANTHER" id="PTHR20922:SF13">
    <property type="entry name" value="DNL-TYPE ZINC FINGER PROTEIN"/>
    <property type="match status" value="1"/>
</dbReference>
<dbReference type="Pfam" id="PF05180">
    <property type="entry name" value="zf-DNL"/>
    <property type="match status" value="1"/>
</dbReference>
<keyword evidence="2 4" id="KW-0863">Zinc-finger</keyword>
<dbReference type="PROSITE" id="PS51501">
    <property type="entry name" value="ZF_DNL"/>
    <property type="match status" value="1"/>
</dbReference>